<dbReference type="EMBL" id="KN838818">
    <property type="protein sequence ID" value="KIJ93922.1"/>
    <property type="molecule type" value="Genomic_DNA"/>
</dbReference>
<reference evidence="2" key="2">
    <citation type="submission" date="2015-01" db="EMBL/GenBank/DDBJ databases">
        <title>Evolutionary Origins and Diversification of the Mycorrhizal Mutualists.</title>
        <authorList>
            <consortium name="DOE Joint Genome Institute"/>
            <consortium name="Mycorrhizal Genomics Consortium"/>
            <person name="Kohler A."/>
            <person name="Kuo A."/>
            <person name="Nagy L.G."/>
            <person name="Floudas D."/>
            <person name="Copeland A."/>
            <person name="Barry K.W."/>
            <person name="Cichocki N."/>
            <person name="Veneault-Fourrey C."/>
            <person name="LaButti K."/>
            <person name="Lindquist E.A."/>
            <person name="Lipzen A."/>
            <person name="Lundell T."/>
            <person name="Morin E."/>
            <person name="Murat C."/>
            <person name="Riley R."/>
            <person name="Ohm R."/>
            <person name="Sun H."/>
            <person name="Tunlid A."/>
            <person name="Henrissat B."/>
            <person name="Grigoriev I.V."/>
            <person name="Hibbett D.S."/>
            <person name="Martin F."/>
        </authorList>
    </citation>
    <scope>NUCLEOTIDE SEQUENCE [LARGE SCALE GENOMIC DNA]</scope>
    <source>
        <strain evidence="2">LaAM-08-1</strain>
    </source>
</reference>
<proteinExistence type="predicted"/>
<dbReference type="OrthoDB" id="3065631at2759"/>
<dbReference type="HOGENOM" id="CLU_959985_0_0_1"/>
<dbReference type="Proteomes" id="UP000054477">
    <property type="component" value="Unassembled WGS sequence"/>
</dbReference>
<gene>
    <name evidence="1" type="ORF">K443DRAFT_12533</name>
</gene>
<accession>A0A0C9XCG3</accession>
<name>A0A0C9XCG3_9AGAR</name>
<dbReference type="AlphaFoldDB" id="A0A0C9XCG3"/>
<reference evidence="1 2" key="1">
    <citation type="submission" date="2014-04" db="EMBL/GenBank/DDBJ databases">
        <authorList>
            <consortium name="DOE Joint Genome Institute"/>
            <person name="Kuo A."/>
            <person name="Kohler A."/>
            <person name="Nagy L.G."/>
            <person name="Floudas D."/>
            <person name="Copeland A."/>
            <person name="Barry K.W."/>
            <person name="Cichocki N."/>
            <person name="Veneault-Fourrey C."/>
            <person name="LaButti K."/>
            <person name="Lindquist E.A."/>
            <person name="Lipzen A."/>
            <person name="Lundell T."/>
            <person name="Morin E."/>
            <person name="Murat C."/>
            <person name="Sun H."/>
            <person name="Tunlid A."/>
            <person name="Henrissat B."/>
            <person name="Grigoriev I.V."/>
            <person name="Hibbett D.S."/>
            <person name="Martin F."/>
            <person name="Nordberg H.P."/>
            <person name="Cantor M.N."/>
            <person name="Hua S.X."/>
        </authorList>
    </citation>
    <scope>NUCLEOTIDE SEQUENCE [LARGE SCALE GENOMIC DNA]</scope>
    <source>
        <strain evidence="1 2">LaAM-08-1</strain>
    </source>
</reference>
<organism evidence="1 2">
    <name type="scientific">Laccaria amethystina LaAM-08-1</name>
    <dbReference type="NCBI Taxonomy" id="1095629"/>
    <lineage>
        <taxon>Eukaryota</taxon>
        <taxon>Fungi</taxon>
        <taxon>Dikarya</taxon>
        <taxon>Basidiomycota</taxon>
        <taxon>Agaricomycotina</taxon>
        <taxon>Agaricomycetes</taxon>
        <taxon>Agaricomycetidae</taxon>
        <taxon>Agaricales</taxon>
        <taxon>Agaricineae</taxon>
        <taxon>Hydnangiaceae</taxon>
        <taxon>Laccaria</taxon>
    </lineage>
</organism>
<evidence type="ECO:0000313" key="1">
    <source>
        <dbReference type="EMBL" id="KIJ93922.1"/>
    </source>
</evidence>
<evidence type="ECO:0000313" key="2">
    <source>
        <dbReference type="Proteomes" id="UP000054477"/>
    </source>
</evidence>
<protein>
    <submittedName>
        <fullName evidence="1">Uncharacterized protein</fullName>
    </submittedName>
</protein>
<sequence length="290" mass="32923">MYGRLVIQWELSTATLRSWARLLATILRQLELAIDSTKSAREKTLIDEETQRLKDVHSWCHRLYAYVHWKEDVVRTLLTKTSLAYAFSLRDVLNVGDDAEPNELADMRREPHESDGQQVLRHLQAILAWHAAATSLLDKKYRRVAQTLRVGLVEVTPSEPDLMTDEEVIREFFPRISVGNIIRENHTKKKFTATHPEATLMGLLTYFSPGSPSVNHGDQIEEVSLRLLKELIEPAIFEKAIAVGAVTGSVAFLVISSCPAHMGFYSVGLLPEWELMSLFSKHLRTIYGTK</sequence>
<keyword evidence="2" id="KW-1185">Reference proteome</keyword>